<organism evidence="1 2">
    <name type="scientific">Siculibacillus lacustris</name>
    <dbReference type="NCBI Taxonomy" id="1549641"/>
    <lineage>
        <taxon>Bacteria</taxon>
        <taxon>Pseudomonadati</taxon>
        <taxon>Pseudomonadota</taxon>
        <taxon>Alphaproteobacteria</taxon>
        <taxon>Hyphomicrobiales</taxon>
        <taxon>Ancalomicrobiaceae</taxon>
        <taxon>Siculibacillus</taxon>
    </lineage>
</organism>
<gene>
    <name evidence="1" type="ORF">EYW49_20085</name>
</gene>
<accession>A0A4Q9VFK9</accession>
<sequence length="67" mass="7675">MTMKTYDPAATCPKCGGTDVSALWQDRDVARGYQWDPMPVEEHLRRRCQRCAYEWPEAPLDATEAAQ</sequence>
<dbReference type="RefSeq" id="WP_131311418.1">
    <property type="nucleotide sequence ID" value="NZ_SJFN01000042.1"/>
</dbReference>
<evidence type="ECO:0000313" key="1">
    <source>
        <dbReference type="EMBL" id="TBW33583.1"/>
    </source>
</evidence>
<comment type="caution">
    <text evidence="1">The sequence shown here is derived from an EMBL/GenBank/DDBJ whole genome shotgun (WGS) entry which is preliminary data.</text>
</comment>
<name>A0A4Q9VFK9_9HYPH</name>
<keyword evidence="2" id="KW-1185">Reference proteome</keyword>
<dbReference type="EMBL" id="SJFN01000042">
    <property type="protein sequence ID" value="TBW33583.1"/>
    <property type="molecule type" value="Genomic_DNA"/>
</dbReference>
<proteinExistence type="predicted"/>
<evidence type="ECO:0000313" key="2">
    <source>
        <dbReference type="Proteomes" id="UP000292781"/>
    </source>
</evidence>
<dbReference type="AlphaFoldDB" id="A0A4Q9VFK9"/>
<reference evidence="1 2" key="1">
    <citation type="submission" date="2019-02" db="EMBL/GenBank/DDBJ databases">
        <title>Siculibacillus lacustris gen. nov., sp. nov., a new rosette-forming bacterium isolated from a freshwater crater lake (Lake St. Ana, Romania).</title>
        <authorList>
            <person name="Felfoldi T."/>
            <person name="Marton Z."/>
            <person name="Szabo A."/>
            <person name="Mentes A."/>
            <person name="Boka K."/>
            <person name="Marialigeti K."/>
            <person name="Mathe I."/>
            <person name="Koncz M."/>
            <person name="Schumann P."/>
            <person name="Toth E."/>
        </authorList>
    </citation>
    <scope>NUCLEOTIDE SEQUENCE [LARGE SCALE GENOMIC DNA]</scope>
    <source>
        <strain evidence="1 2">SA-279</strain>
    </source>
</reference>
<protein>
    <submittedName>
        <fullName evidence="1">Uncharacterized protein</fullName>
    </submittedName>
</protein>
<dbReference type="Proteomes" id="UP000292781">
    <property type="component" value="Unassembled WGS sequence"/>
</dbReference>
<dbReference type="OrthoDB" id="9800877at2"/>